<reference evidence="2" key="1">
    <citation type="submission" date="2023-03" db="EMBL/GenBank/DDBJ databases">
        <authorList>
            <person name="Julca I."/>
        </authorList>
    </citation>
    <scope>NUCLEOTIDE SEQUENCE</scope>
</reference>
<dbReference type="InterPro" id="IPR013187">
    <property type="entry name" value="F-box-assoc_dom_typ3"/>
</dbReference>
<keyword evidence="3" id="KW-1185">Reference proteome</keyword>
<dbReference type="InterPro" id="IPR050796">
    <property type="entry name" value="SCF_F-box_component"/>
</dbReference>
<name>A0AAV1C534_OLDCO</name>
<gene>
    <name evidence="2" type="ORF">OLC1_LOCUS2601</name>
</gene>
<dbReference type="EMBL" id="OX459118">
    <property type="protein sequence ID" value="CAI9090441.1"/>
    <property type="molecule type" value="Genomic_DNA"/>
</dbReference>
<dbReference type="Pfam" id="PF12937">
    <property type="entry name" value="F-box-like"/>
    <property type="match status" value="1"/>
</dbReference>
<dbReference type="InterPro" id="IPR036047">
    <property type="entry name" value="F-box-like_dom_sf"/>
</dbReference>
<dbReference type="Pfam" id="PF08268">
    <property type="entry name" value="FBA_3"/>
    <property type="match status" value="1"/>
</dbReference>
<evidence type="ECO:0000313" key="3">
    <source>
        <dbReference type="Proteomes" id="UP001161247"/>
    </source>
</evidence>
<dbReference type="PANTHER" id="PTHR31672:SF13">
    <property type="entry name" value="F-BOX PROTEIN CPR30-LIKE"/>
    <property type="match status" value="1"/>
</dbReference>
<evidence type="ECO:0000313" key="2">
    <source>
        <dbReference type="EMBL" id="CAI9090441.1"/>
    </source>
</evidence>
<dbReference type="CDD" id="cd22157">
    <property type="entry name" value="F-box_AtFBW1-like"/>
    <property type="match status" value="1"/>
</dbReference>
<protein>
    <submittedName>
        <fullName evidence="2">OLC1v1025216C1</fullName>
    </submittedName>
</protein>
<proteinExistence type="predicted"/>
<dbReference type="InterPro" id="IPR001810">
    <property type="entry name" value="F-box_dom"/>
</dbReference>
<dbReference type="NCBIfam" id="TIGR01640">
    <property type="entry name" value="F_box_assoc_1"/>
    <property type="match status" value="1"/>
</dbReference>
<dbReference type="Gene3D" id="1.20.1280.50">
    <property type="match status" value="1"/>
</dbReference>
<dbReference type="InterPro" id="IPR017451">
    <property type="entry name" value="F-box-assoc_interact_dom"/>
</dbReference>
<dbReference type="PANTHER" id="PTHR31672">
    <property type="entry name" value="BNACNNG10540D PROTEIN"/>
    <property type="match status" value="1"/>
</dbReference>
<accession>A0AAV1C534</accession>
<dbReference type="Proteomes" id="UP001161247">
    <property type="component" value="Chromosome 1"/>
</dbReference>
<dbReference type="AlphaFoldDB" id="A0AAV1C534"/>
<organism evidence="2 3">
    <name type="scientific">Oldenlandia corymbosa var. corymbosa</name>
    <dbReference type="NCBI Taxonomy" id="529605"/>
    <lineage>
        <taxon>Eukaryota</taxon>
        <taxon>Viridiplantae</taxon>
        <taxon>Streptophyta</taxon>
        <taxon>Embryophyta</taxon>
        <taxon>Tracheophyta</taxon>
        <taxon>Spermatophyta</taxon>
        <taxon>Magnoliopsida</taxon>
        <taxon>eudicotyledons</taxon>
        <taxon>Gunneridae</taxon>
        <taxon>Pentapetalae</taxon>
        <taxon>asterids</taxon>
        <taxon>lamiids</taxon>
        <taxon>Gentianales</taxon>
        <taxon>Rubiaceae</taxon>
        <taxon>Rubioideae</taxon>
        <taxon>Spermacoceae</taxon>
        <taxon>Hedyotis-Oldenlandia complex</taxon>
        <taxon>Oldenlandia</taxon>
    </lineage>
</organism>
<dbReference type="SUPFAM" id="SSF81383">
    <property type="entry name" value="F-box domain"/>
    <property type="match status" value="1"/>
</dbReference>
<feature type="domain" description="F-box" evidence="1">
    <location>
        <begin position="27"/>
        <end position="77"/>
    </location>
</feature>
<sequence>MERKRKAKQSRAMERKIRKDEKMEEMGTSILEIPEAILIDILLRLAVKAIIMCKCVCKPWRRVISDPHFAEMHFSRAESCPLIRASGGSKVSRMLYLIEPSEINVSCYGDENYSYPEYEDGVNLKLDTRLKIPLRNVEMVPLDPKPERGFKRRCVKVIAKEHKFHIVNSCNGFLCLSHPLHNNPLLVCNPVTGEYLNIPRTYESNERPNHVCCGLGYSERTNQFKIFKISFGESVIAPCPITGKDAWLFKVAEVLTLGTSTWRRIGHAPYCGGGYKLTFLTCVGGSIYWLNKYAKKVDLIHSFDFNEEKFRGIKPPPVTDMRRLDQSLMTLGMLGGRLSLCTGLIDMKEIQIWTLEATGECTWKCFKTVNLDIVDRWPLGSYLPVSFCKAKKGLLMFQSPKSAFIYASSERDKLKYFRIHVTKAKYEAVAHIPSFILLKDVIKGDCVEILNTNSRCSEFKMPGETKAIFLKEECQMWE</sequence>
<evidence type="ECO:0000259" key="1">
    <source>
        <dbReference type="PROSITE" id="PS50181"/>
    </source>
</evidence>
<dbReference type="PROSITE" id="PS50181">
    <property type="entry name" value="FBOX"/>
    <property type="match status" value="1"/>
</dbReference>